<dbReference type="InterPro" id="IPR012223">
    <property type="entry name" value="TEII"/>
</dbReference>
<name>A0ABT9PFZ3_9ACTN</name>
<dbReference type="Proteomes" id="UP001235712">
    <property type="component" value="Unassembled WGS sequence"/>
</dbReference>
<dbReference type="Gene3D" id="3.40.50.1820">
    <property type="entry name" value="alpha/beta hydrolase"/>
    <property type="match status" value="1"/>
</dbReference>
<proteinExistence type="inferred from homology"/>
<comment type="similarity">
    <text evidence="1">Belongs to the thioesterase family.</text>
</comment>
<dbReference type="RefSeq" id="WP_307250128.1">
    <property type="nucleotide sequence ID" value="NZ_JAUSQZ010000001.1"/>
</dbReference>
<reference evidence="4 5" key="1">
    <citation type="submission" date="2023-07" db="EMBL/GenBank/DDBJ databases">
        <title>Sequencing the genomes of 1000 actinobacteria strains.</title>
        <authorList>
            <person name="Klenk H.-P."/>
        </authorList>
    </citation>
    <scope>NUCLEOTIDE SEQUENCE [LARGE SCALE GENOMIC DNA]</scope>
    <source>
        <strain evidence="4 5">DSM 44388</strain>
    </source>
</reference>
<evidence type="ECO:0000256" key="1">
    <source>
        <dbReference type="ARBA" id="ARBA00007169"/>
    </source>
</evidence>
<dbReference type="PANTHER" id="PTHR11487:SF0">
    <property type="entry name" value="S-ACYL FATTY ACID SYNTHASE THIOESTERASE, MEDIUM CHAIN"/>
    <property type="match status" value="1"/>
</dbReference>
<accession>A0ABT9PFZ3</accession>
<feature type="domain" description="Thioesterase TesA-like" evidence="3">
    <location>
        <begin position="21"/>
        <end position="240"/>
    </location>
</feature>
<evidence type="ECO:0000256" key="2">
    <source>
        <dbReference type="ARBA" id="ARBA00022801"/>
    </source>
</evidence>
<evidence type="ECO:0000313" key="4">
    <source>
        <dbReference type="EMBL" id="MDP9830885.1"/>
    </source>
</evidence>
<dbReference type="PANTHER" id="PTHR11487">
    <property type="entry name" value="THIOESTERASE"/>
    <property type="match status" value="1"/>
</dbReference>
<sequence length="242" mass="25950">MDSLWFRRLNRATGTSAPRLLCFPHAGGAASAFASLARALGPTGDRAAVEVLAVQYPGRQDRLREPFASSITRLADQVAERIPAGPLTFFGHSMGAVVAYEVARRLGGAGPQRLFASGRNAPSWPSDRAVHLSDDRELVRDVRGLGGAGVAALDDPDLVAMVLPALRSDYTAIETYTWREGSEPRCPVTVLMGDHDPLVDIAGARAWQRHSAGPLTLRVYPGGHFYLETQAAALAADLRLQV</sequence>
<dbReference type="EMBL" id="JAUSQZ010000001">
    <property type="protein sequence ID" value="MDP9830885.1"/>
    <property type="molecule type" value="Genomic_DNA"/>
</dbReference>
<dbReference type="InterPro" id="IPR001031">
    <property type="entry name" value="Thioesterase"/>
</dbReference>
<dbReference type="SUPFAM" id="SSF53474">
    <property type="entry name" value="alpha/beta-Hydrolases"/>
    <property type="match status" value="1"/>
</dbReference>
<keyword evidence="2" id="KW-0378">Hydrolase</keyword>
<dbReference type="InterPro" id="IPR020802">
    <property type="entry name" value="TesA-like"/>
</dbReference>
<dbReference type="Pfam" id="PF00975">
    <property type="entry name" value="Thioesterase"/>
    <property type="match status" value="1"/>
</dbReference>
<gene>
    <name evidence="4" type="ORF">J2S57_006634</name>
</gene>
<evidence type="ECO:0000313" key="5">
    <source>
        <dbReference type="Proteomes" id="UP001235712"/>
    </source>
</evidence>
<evidence type="ECO:0000259" key="3">
    <source>
        <dbReference type="SMART" id="SM00824"/>
    </source>
</evidence>
<dbReference type="SMART" id="SM00824">
    <property type="entry name" value="PKS_TE"/>
    <property type="match status" value="1"/>
</dbReference>
<protein>
    <submittedName>
        <fullName evidence="4">Surfactin synthase thioesterase subunit</fullName>
    </submittedName>
</protein>
<dbReference type="InterPro" id="IPR029058">
    <property type="entry name" value="AB_hydrolase_fold"/>
</dbReference>
<organism evidence="4 5">
    <name type="scientific">Kineosporia succinea</name>
    <dbReference type="NCBI Taxonomy" id="84632"/>
    <lineage>
        <taxon>Bacteria</taxon>
        <taxon>Bacillati</taxon>
        <taxon>Actinomycetota</taxon>
        <taxon>Actinomycetes</taxon>
        <taxon>Kineosporiales</taxon>
        <taxon>Kineosporiaceae</taxon>
        <taxon>Kineosporia</taxon>
    </lineage>
</organism>
<comment type="caution">
    <text evidence="4">The sequence shown here is derived from an EMBL/GenBank/DDBJ whole genome shotgun (WGS) entry which is preliminary data.</text>
</comment>
<keyword evidence="5" id="KW-1185">Reference proteome</keyword>